<dbReference type="AlphaFoldDB" id="A0A9P8RHN7"/>
<dbReference type="RefSeq" id="XP_045952518.1">
    <property type="nucleotide sequence ID" value="XM_046100853.1"/>
</dbReference>
<comment type="caution">
    <text evidence="4">The sequence shown here is derived from an EMBL/GenBank/DDBJ whole genome shotgun (WGS) entry which is preliminary data.</text>
</comment>
<reference evidence="4" key="1">
    <citation type="journal article" date="2021" name="Nat. Commun.">
        <title>Genetic determinants of endophytism in the Arabidopsis root mycobiome.</title>
        <authorList>
            <person name="Mesny F."/>
            <person name="Miyauchi S."/>
            <person name="Thiergart T."/>
            <person name="Pickel B."/>
            <person name="Atanasova L."/>
            <person name="Karlsson M."/>
            <person name="Huettel B."/>
            <person name="Barry K.W."/>
            <person name="Haridas S."/>
            <person name="Chen C."/>
            <person name="Bauer D."/>
            <person name="Andreopoulos W."/>
            <person name="Pangilinan J."/>
            <person name="LaButti K."/>
            <person name="Riley R."/>
            <person name="Lipzen A."/>
            <person name="Clum A."/>
            <person name="Drula E."/>
            <person name="Henrissat B."/>
            <person name="Kohler A."/>
            <person name="Grigoriev I.V."/>
            <person name="Martin F.M."/>
            <person name="Hacquard S."/>
        </authorList>
    </citation>
    <scope>NUCLEOTIDE SEQUENCE</scope>
    <source>
        <strain evidence="4">MPI-SDFR-AT-0073</strain>
    </source>
</reference>
<keyword evidence="2" id="KW-1133">Transmembrane helix</keyword>
<feature type="region of interest" description="Disordered" evidence="1">
    <location>
        <begin position="240"/>
        <end position="284"/>
    </location>
</feature>
<keyword evidence="2" id="KW-0472">Membrane</keyword>
<evidence type="ECO:0000256" key="3">
    <source>
        <dbReference type="SAM" id="SignalP"/>
    </source>
</evidence>
<dbReference type="Proteomes" id="UP000758603">
    <property type="component" value="Unassembled WGS sequence"/>
</dbReference>
<feature type="chain" id="PRO_5040266806" evidence="3">
    <location>
        <begin position="29"/>
        <end position="284"/>
    </location>
</feature>
<keyword evidence="2" id="KW-0812">Transmembrane</keyword>
<keyword evidence="5" id="KW-1185">Reference proteome</keyword>
<feature type="compositionally biased region" description="Polar residues" evidence="1">
    <location>
        <begin position="240"/>
        <end position="249"/>
    </location>
</feature>
<feature type="compositionally biased region" description="Basic and acidic residues" evidence="1">
    <location>
        <begin position="270"/>
        <end position="284"/>
    </location>
</feature>
<sequence>MVHLRSWSPVLLVSIVTRTFLLAAFSQAAETQCYAPNGTATDWSSVGDDLRIYACPPGDDGFATCCVGGDFCHPDNLCYNLHDGYPVVHRQYCTDPTWKSSNCSPLCRDDQDVRAPSDAAAPLTPCSDGKFCCGLNNDDCCSSHSGEYAVAGVKVGEGITFSATVSTSSSSSTTTSPVEATTSSTLPASSSQVPSTPATGQREGLGAGAIAGIVVGSCLSTGLITAIVTAMFVRRSQIRAQSQNSSNSPTPGPHSGFFEVKTNELHTNTRRPELPTDTRHELGS</sequence>
<dbReference type="OrthoDB" id="5215637at2759"/>
<evidence type="ECO:0000256" key="1">
    <source>
        <dbReference type="SAM" id="MobiDB-lite"/>
    </source>
</evidence>
<feature type="transmembrane region" description="Helical" evidence="2">
    <location>
        <begin position="205"/>
        <end position="233"/>
    </location>
</feature>
<keyword evidence="3" id="KW-0732">Signal</keyword>
<feature type="signal peptide" evidence="3">
    <location>
        <begin position="1"/>
        <end position="28"/>
    </location>
</feature>
<feature type="region of interest" description="Disordered" evidence="1">
    <location>
        <begin position="165"/>
        <end position="201"/>
    </location>
</feature>
<gene>
    <name evidence="4" type="ORF">BKA67DRAFT_540997</name>
</gene>
<evidence type="ECO:0000256" key="2">
    <source>
        <dbReference type="SAM" id="Phobius"/>
    </source>
</evidence>
<evidence type="ECO:0000313" key="4">
    <source>
        <dbReference type="EMBL" id="KAH6646004.1"/>
    </source>
</evidence>
<dbReference type="CDD" id="cd12087">
    <property type="entry name" value="TM_EGFR-like"/>
    <property type="match status" value="1"/>
</dbReference>
<feature type="compositionally biased region" description="Low complexity" evidence="1">
    <location>
        <begin position="165"/>
        <end position="195"/>
    </location>
</feature>
<protein>
    <submittedName>
        <fullName evidence="4">Uncharacterized protein</fullName>
    </submittedName>
</protein>
<dbReference type="EMBL" id="JAGPXC010000010">
    <property type="protein sequence ID" value="KAH6646004.1"/>
    <property type="molecule type" value="Genomic_DNA"/>
</dbReference>
<proteinExistence type="predicted"/>
<accession>A0A9P8RHN7</accession>
<evidence type="ECO:0000313" key="5">
    <source>
        <dbReference type="Proteomes" id="UP000758603"/>
    </source>
</evidence>
<dbReference type="GeneID" id="70129745"/>
<organism evidence="4 5">
    <name type="scientific">Truncatella angustata</name>
    <dbReference type="NCBI Taxonomy" id="152316"/>
    <lineage>
        <taxon>Eukaryota</taxon>
        <taxon>Fungi</taxon>
        <taxon>Dikarya</taxon>
        <taxon>Ascomycota</taxon>
        <taxon>Pezizomycotina</taxon>
        <taxon>Sordariomycetes</taxon>
        <taxon>Xylariomycetidae</taxon>
        <taxon>Amphisphaeriales</taxon>
        <taxon>Sporocadaceae</taxon>
        <taxon>Truncatella</taxon>
    </lineage>
</organism>
<name>A0A9P8RHN7_9PEZI</name>